<dbReference type="EMBL" id="ML211454">
    <property type="protein sequence ID" value="TFK82741.1"/>
    <property type="molecule type" value="Genomic_DNA"/>
</dbReference>
<feature type="compositionally biased region" description="Basic and acidic residues" evidence="1">
    <location>
        <begin position="91"/>
        <end position="104"/>
    </location>
</feature>
<protein>
    <recommendedName>
        <fullName evidence="5">Integral membrane protein</fullName>
    </recommendedName>
</protein>
<feature type="region of interest" description="Disordered" evidence="1">
    <location>
        <begin position="212"/>
        <end position="235"/>
    </location>
</feature>
<evidence type="ECO:0008006" key="5">
    <source>
        <dbReference type="Google" id="ProtNLM"/>
    </source>
</evidence>
<feature type="compositionally biased region" description="Basic residues" evidence="1">
    <location>
        <begin position="26"/>
        <end position="37"/>
    </location>
</feature>
<keyword evidence="4" id="KW-1185">Reference proteome</keyword>
<evidence type="ECO:0000256" key="1">
    <source>
        <dbReference type="SAM" id="MobiDB-lite"/>
    </source>
</evidence>
<feature type="transmembrane region" description="Helical" evidence="2">
    <location>
        <begin position="254"/>
        <end position="275"/>
    </location>
</feature>
<organism evidence="3 4">
    <name type="scientific">Polyporus arcularius HHB13444</name>
    <dbReference type="NCBI Taxonomy" id="1314778"/>
    <lineage>
        <taxon>Eukaryota</taxon>
        <taxon>Fungi</taxon>
        <taxon>Dikarya</taxon>
        <taxon>Basidiomycota</taxon>
        <taxon>Agaricomycotina</taxon>
        <taxon>Agaricomycetes</taxon>
        <taxon>Polyporales</taxon>
        <taxon>Polyporaceae</taxon>
        <taxon>Polyporus</taxon>
    </lineage>
</organism>
<evidence type="ECO:0000313" key="3">
    <source>
        <dbReference type="EMBL" id="TFK82741.1"/>
    </source>
</evidence>
<keyword evidence="2" id="KW-0472">Membrane</keyword>
<keyword evidence="2" id="KW-0812">Transmembrane</keyword>
<accession>A0A5C3NZQ5</accession>
<feature type="region of interest" description="Disordered" evidence="1">
    <location>
        <begin position="1"/>
        <end position="44"/>
    </location>
</feature>
<proteinExistence type="predicted"/>
<feature type="region of interest" description="Disordered" evidence="1">
    <location>
        <begin position="60"/>
        <end position="104"/>
    </location>
</feature>
<dbReference type="Proteomes" id="UP000308197">
    <property type="component" value="Unassembled WGS sequence"/>
</dbReference>
<evidence type="ECO:0000256" key="2">
    <source>
        <dbReference type="SAM" id="Phobius"/>
    </source>
</evidence>
<dbReference type="STRING" id="1314778.A0A5C3NZQ5"/>
<evidence type="ECO:0000313" key="4">
    <source>
        <dbReference type="Proteomes" id="UP000308197"/>
    </source>
</evidence>
<sequence length="395" mass="44014">MPREVAHARPATDSSPETSEPDPIARPRHRTTIHRPRTVTQPLPFFHPTRASFVPYHSSAKEQVEGGPHTRWSSRASRKHRYSRRPIRIAAAERPKDGTSKEGTLRDGVSLLEQRVRHTEDQVKVHLAWDLSFWIAVIFVLGSTVWIINGFFLFLPLVDIGADNFAASAWSAFVGGTLFEVGSYLMYVEALNAGHEEMFAPALWELVAHQSNTVSDPPSPDSHSDTAEKGLTGAEGGRHTSRFRWIGFGSWRELGFLACFIQMWAATIFWVSTITGLPNVIHGLPENPPTAITDVFYWTPQVLGGTGFIIASLLLMIEVQKKWWQPNLCSLGWHVGFWNLIGALGFTLCGALGYGSLSSTGVNYQSVLSTFWGSWAFLIGSVIQLWESIWRESPS</sequence>
<feature type="transmembrane region" description="Helical" evidence="2">
    <location>
        <begin position="131"/>
        <end position="155"/>
    </location>
</feature>
<feature type="transmembrane region" description="Helical" evidence="2">
    <location>
        <begin position="295"/>
        <end position="319"/>
    </location>
</feature>
<keyword evidence="2" id="KW-1133">Transmembrane helix</keyword>
<feature type="transmembrane region" description="Helical" evidence="2">
    <location>
        <begin position="331"/>
        <end position="354"/>
    </location>
</feature>
<feature type="compositionally biased region" description="Basic residues" evidence="1">
    <location>
        <begin position="76"/>
        <end position="87"/>
    </location>
</feature>
<feature type="transmembrane region" description="Helical" evidence="2">
    <location>
        <begin position="167"/>
        <end position="188"/>
    </location>
</feature>
<dbReference type="AlphaFoldDB" id="A0A5C3NZQ5"/>
<feature type="transmembrane region" description="Helical" evidence="2">
    <location>
        <begin position="366"/>
        <end position="386"/>
    </location>
</feature>
<dbReference type="InParanoid" id="A0A5C3NZQ5"/>
<gene>
    <name evidence="3" type="ORF">K466DRAFT_647893</name>
</gene>
<reference evidence="3 4" key="1">
    <citation type="journal article" date="2019" name="Nat. Ecol. Evol.">
        <title>Megaphylogeny resolves global patterns of mushroom evolution.</title>
        <authorList>
            <person name="Varga T."/>
            <person name="Krizsan K."/>
            <person name="Foldi C."/>
            <person name="Dima B."/>
            <person name="Sanchez-Garcia M."/>
            <person name="Sanchez-Ramirez S."/>
            <person name="Szollosi G.J."/>
            <person name="Szarkandi J.G."/>
            <person name="Papp V."/>
            <person name="Albert L."/>
            <person name="Andreopoulos W."/>
            <person name="Angelini C."/>
            <person name="Antonin V."/>
            <person name="Barry K.W."/>
            <person name="Bougher N.L."/>
            <person name="Buchanan P."/>
            <person name="Buyck B."/>
            <person name="Bense V."/>
            <person name="Catcheside P."/>
            <person name="Chovatia M."/>
            <person name="Cooper J."/>
            <person name="Damon W."/>
            <person name="Desjardin D."/>
            <person name="Finy P."/>
            <person name="Geml J."/>
            <person name="Haridas S."/>
            <person name="Hughes K."/>
            <person name="Justo A."/>
            <person name="Karasinski D."/>
            <person name="Kautmanova I."/>
            <person name="Kiss B."/>
            <person name="Kocsube S."/>
            <person name="Kotiranta H."/>
            <person name="LaButti K.M."/>
            <person name="Lechner B.E."/>
            <person name="Liimatainen K."/>
            <person name="Lipzen A."/>
            <person name="Lukacs Z."/>
            <person name="Mihaltcheva S."/>
            <person name="Morgado L.N."/>
            <person name="Niskanen T."/>
            <person name="Noordeloos M.E."/>
            <person name="Ohm R.A."/>
            <person name="Ortiz-Santana B."/>
            <person name="Ovrebo C."/>
            <person name="Racz N."/>
            <person name="Riley R."/>
            <person name="Savchenko A."/>
            <person name="Shiryaev A."/>
            <person name="Soop K."/>
            <person name="Spirin V."/>
            <person name="Szebenyi C."/>
            <person name="Tomsovsky M."/>
            <person name="Tulloss R.E."/>
            <person name="Uehling J."/>
            <person name="Grigoriev I.V."/>
            <person name="Vagvolgyi C."/>
            <person name="Papp T."/>
            <person name="Martin F.M."/>
            <person name="Miettinen O."/>
            <person name="Hibbett D.S."/>
            <person name="Nagy L.G."/>
        </authorList>
    </citation>
    <scope>NUCLEOTIDE SEQUENCE [LARGE SCALE GENOMIC DNA]</scope>
    <source>
        <strain evidence="3 4">HHB13444</strain>
    </source>
</reference>
<name>A0A5C3NZQ5_9APHY</name>